<dbReference type="RefSeq" id="WP_230840135.1">
    <property type="nucleotide sequence ID" value="NZ_CP063845.1"/>
</dbReference>
<gene>
    <name evidence="1" type="ORF">ISF26_15115</name>
</gene>
<name>A0ABY3PHV7_9CYAN</name>
<accession>A0ABY3PHV7</accession>
<dbReference type="Proteomes" id="UP001054846">
    <property type="component" value="Chromosome"/>
</dbReference>
<organism evidence="1 2">
    <name type="scientific">Gloeobacter morelensis MG652769</name>
    <dbReference type="NCBI Taxonomy" id="2781736"/>
    <lineage>
        <taxon>Bacteria</taxon>
        <taxon>Bacillati</taxon>
        <taxon>Cyanobacteriota</taxon>
        <taxon>Cyanophyceae</taxon>
        <taxon>Gloeobacterales</taxon>
        <taxon>Gloeobacteraceae</taxon>
        <taxon>Gloeobacter</taxon>
        <taxon>Gloeobacter morelensis</taxon>
    </lineage>
</organism>
<evidence type="ECO:0000313" key="1">
    <source>
        <dbReference type="EMBL" id="UFP93132.1"/>
    </source>
</evidence>
<dbReference type="Pfam" id="PF11165">
    <property type="entry name" value="DUF2949"/>
    <property type="match status" value="1"/>
</dbReference>
<reference evidence="1 2" key="1">
    <citation type="journal article" date="2021" name="Genome Biol. Evol.">
        <title>Complete Genome Sequencing of a Novel Gloeobacter Species from a Waterfall Cave in Mexico.</title>
        <authorList>
            <person name="Saw J.H."/>
            <person name="Cardona T."/>
            <person name="Montejano G."/>
        </authorList>
    </citation>
    <scope>NUCLEOTIDE SEQUENCE [LARGE SCALE GENOMIC DNA]</scope>
    <source>
        <strain evidence="1">MG652769</strain>
    </source>
</reference>
<keyword evidence="2" id="KW-1185">Reference proteome</keyword>
<dbReference type="InterPro" id="IPR021336">
    <property type="entry name" value="DUF2949"/>
</dbReference>
<evidence type="ECO:0000313" key="2">
    <source>
        <dbReference type="Proteomes" id="UP001054846"/>
    </source>
</evidence>
<protein>
    <submittedName>
        <fullName evidence="1">DUF2949 domain-containing protein</fullName>
    </submittedName>
</protein>
<dbReference type="EMBL" id="CP063845">
    <property type="protein sequence ID" value="UFP93132.1"/>
    <property type="molecule type" value="Genomic_DNA"/>
</dbReference>
<proteinExistence type="predicted"/>
<sequence length="60" mass="6660">MLQELLSKEQYATVLKAAGRAQDEQQLPLVAWALGFVDLGQLAQLLDRPGHRRTLESSPT</sequence>